<dbReference type="GO" id="GO:0006749">
    <property type="term" value="P:glutathione metabolic process"/>
    <property type="evidence" value="ECO:0007669"/>
    <property type="project" value="TreeGrafter"/>
</dbReference>
<dbReference type="InterPro" id="IPR001853">
    <property type="entry name" value="DSBA-like_thioredoxin_dom"/>
</dbReference>
<keyword evidence="5" id="KW-1185">Reference proteome</keyword>
<dbReference type="GO" id="GO:0004602">
    <property type="term" value="F:glutathione peroxidase activity"/>
    <property type="evidence" value="ECO:0007669"/>
    <property type="project" value="TreeGrafter"/>
</dbReference>
<comment type="catalytic activity">
    <reaction evidence="1">
        <text>2-hydroxychromene-2-carboxylate = (3E)-4-(2-hydroxyphenyl)-2-oxobut-3-enoate</text>
        <dbReference type="Rhea" id="RHEA:27401"/>
        <dbReference type="ChEBI" id="CHEBI:59350"/>
        <dbReference type="ChEBI" id="CHEBI:59353"/>
        <dbReference type="EC" id="5.99.1.4"/>
    </reaction>
</comment>
<dbReference type="CDD" id="cd03022">
    <property type="entry name" value="DsbA_HCCA_Iso"/>
    <property type="match status" value="1"/>
</dbReference>
<protein>
    <recommendedName>
        <fullName evidence="1">2-hydroxychromene-2-carboxylate isomerase</fullName>
        <ecNumber evidence="1">5.99.1.4</ecNumber>
    </recommendedName>
</protein>
<dbReference type="SUPFAM" id="SSF52833">
    <property type="entry name" value="Thioredoxin-like"/>
    <property type="match status" value="1"/>
</dbReference>
<dbReference type="GO" id="GO:0018845">
    <property type="term" value="F:2-hydroxychromene-2-carboxylate isomerase activity"/>
    <property type="evidence" value="ECO:0007669"/>
    <property type="project" value="UniProtKB-UniRule"/>
</dbReference>
<name>A0A923HSP9_9BURK</name>
<dbReference type="Pfam" id="PF01323">
    <property type="entry name" value="DSBA"/>
    <property type="match status" value="1"/>
</dbReference>
<proteinExistence type="inferred from homology"/>
<comment type="caution">
    <text evidence="4">The sequence shown here is derived from an EMBL/GenBank/DDBJ whole genome shotgun (WGS) entry which is preliminary data.</text>
</comment>
<dbReference type="PIRSF" id="PIRSF006386">
    <property type="entry name" value="HCCAis_GSTk"/>
    <property type="match status" value="1"/>
</dbReference>
<dbReference type="PANTHER" id="PTHR42943">
    <property type="entry name" value="GLUTATHIONE S-TRANSFERASE KAPPA"/>
    <property type="match status" value="1"/>
</dbReference>
<sequence length="201" mass="22311">MSKTIEFWFDFVSPYAYIASQSIEVLAAKYGRTVEWKPILLGQVFKSTGSGPLTMRPPMMTNYYKNDFLRSARYAGVPFVLPEVFPIGTQNTARVCLWLQETAPERVGDFVRGVMRAYFSGPAAINDLAWLSNFVGSLGLDGTQVADACSDVDRKERLKQACEAAVTQGVFGAPWIVVDGESFWGNDRLPQVEKWLATGGF</sequence>
<dbReference type="InterPro" id="IPR051924">
    <property type="entry name" value="GST_Kappa/NadH"/>
</dbReference>
<dbReference type="AlphaFoldDB" id="A0A923HSP9"/>
<keyword evidence="1 4" id="KW-0413">Isomerase</keyword>
<organism evidence="4 5">
    <name type="scientific">Undibacterium jejuense</name>
    <dbReference type="NCBI Taxonomy" id="1344949"/>
    <lineage>
        <taxon>Bacteria</taxon>
        <taxon>Pseudomonadati</taxon>
        <taxon>Pseudomonadota</taxon>
        <taxon>Betaproteobacteria</taxon>
        <taxon>Burkholderiales</taxon>
        <taxon>Oxalobacteraceae</taxon>
        <taxon>Undibacterium</taxon>
    </lineage>
</organism>
<evidence type="ECO:0000259" key="3">
    <source>
        <dbReference type="Pfam" id="PF01323"/>
    </source>
</evidence>
<dbReference type="Proteomes" id="UP000634011">
    <property type="component" value="Unassembled WGS sequence"/>
</dbReference>
<dbReference type="GO" id="GO:1901170">
    <property type="term" value="P:naphthalene catabolic process"/>
    <property type="evidence" value="ECO:0007669"/>
    <property type="project" value="InterPro"/>
</dbReference>
<comment type="similarity">
    <text evidence="1">Belongs to the GST superfamily. NadH family.</text>
</comment>
<evidence type="ECO:0000313" key="5">
    <source>
        <dbReference type="Proteomes" id="UP000634011"/>
    </source>
</evidence>
<evidence type="ECO:0000256" key="1">
    <source>
        <dbReference type="PIRNR" id="PIRNR006386"/>
    </source>
</evidence>
<dbReference type="EMBL" id="JACOFV010000020">
    <property type="protein sequence ID" value="MBC3864023.1"/>
    <property type="molecule type" value="Genomic_DNA"/>
</dbReference>
<dbReference type="InterPro" id="IPR044087">
    <property type="entry name" value="NahD-like"/>
</dbReference>
<feature type="active site" description="Nucleophile" evidence="2">
    <location>
        <position position="13"/>
    </location>
</feature>
<dbReference type="GO" id="GO:0004364">
    <property type="term" value="F:glutathione transferase activity"/>
    <property type="evidence" value="ECO:0007669"/>
    <property type="project" value="TreeGrafter"/>
</dbReference>
<feature type="domain" description="DSBA-like thioredoxin" evidence="3">
    <location>
        <begin position="4"/>
        <end position="196"/>
    </location>
</feature>
<dbReference type="EC" id="5.99.1.4" evidence="1"/>
<dbReference type="RefSeq" id="WP_186913967.1">
    <property type="nucleotide sequence ID" value="NZ_JACOFV010000020.1"/>
</dbReference>
<accession>A0A923HSP9</accession>
<evidence type="ECO:0000256" key="2">
    <source>
        <dbReference type="PIRSR" id="PIRSR006386-1"/>
    </source>
</evidence>
<reference evidence="4" key="1">
    <citation type="submission" date="2020-08" db="EMBL/GenBank/DDBJ databases">
        <title>Novel species isolated from subtropical streams in China.</title>
        <authorList>
            <person name="Lu H."/>
        </authorList>
    </citation>
    <scope>NUCLEOTIDE SEQUENCE</scope>
    <source>
        <strain evidence="4">KACC 12607</strain>
    </source>
</reference>
<dbReference type="Gene3D" id="3.40.30.10">
    <property type="entry name" value="Glutaredoxin"/>
    <property type="match status" value="1"/>
</dbReference>
<evidence type="ECO:0000313" key="4">
    <source>
        <dbReference type="EMBL" id="MBC3864023.1"/>
    </source>
</evidence>
<dbReference type="InterPro" id="IPR014440">
    <property type="entry name" value="HCCAis_GSTk"/>
</dbReference>
<gene>
    <name evidence="4" type="ORF">H8K32_18095</name>
</gene>
<dbReference type="PANTHER" id="PTHR42943:SF2">
    <property type="entry name" value="GLUTATHIONE S-TRANSFERASE KAPPA 1"/>
    <property type="match status" value="1"/>
</dbReference>
<dbReference type="InterPro" id="IPR036249">
    <property type="entry name" value="Thioredoxin-like_sf"/>
</dbReference>